<organism evidence="1 2">
    <name type="scientific">Pradoshia eiseniae</name>
    <dbReference type="NCBI Taxonomy" id="2064768"/>
    <lineage>
        <taxon>Bacteria</taxon>
        <taxon>Bacillati</taxon>
        <taxon>Bacillota</taxon>
        <taxon>Bacilli</taxon>
        <taxon>Bacillales</taxon>
        <taxon>Bacillaceae</taxon>
        <taxon>Pradoshia</taxon>
    </lineage>
</organism>
<gene>
    <name evidence="1" type="ORF">CYL18_07880</name>
</gene>
<dbReference type="Proteomes" id="UP000239663">
    <property type="component" value="Unassembled WGS sequence"/>
</dbReference>
<dbReference type="CDD" id="cd01301">
    <property type="entry name" value="rDP_like"/>
    <property type="match status" value="1"/>
</dbReference>
<dbReference type="RefSeq" id="WP_104848941.1">
    <property type="nucleotide sequence ID" value="NZ_PKOZ01000003.1"/>
</dbReference>
<evidence type="ECO:0000313" key="2">
    <source>
        <dbReference type="Proteomes" id="UP000239663"/>
    </source>
</evidence>
<dbReference type="Gene3D" id="3.20.20.140">
    <property type="entry name" value="Metal-dependent hydrolases"/>
    <property type="match status" value="1"/>
</dbReference>
<dbReference type="InterPro" id="IPR008257">
    <property type="entry name" value="Pept_M19"/>
</dbReference>
<dbReference type="AlphaFoldDB" id="A0A2S7N1C1"/>
<dbReference type="InterPro" id="IPR032466">
    <property type="entry name" value="Metal_Hydrolase"/>
</dbReference>
<proteinExistence type="predicted"/>
<comment type="caution">
    <text evidence="1">The sequence shown here is derived from an EMBL/GenBank/DDBJ whole genome shotgun (WGS) entry which is preliminary data.</text>
</comment>
<dbReference type="PANTHER" id="PTHR10443">
    <property type="entry name" value="MICROSOMAL DIPEPTIDASE"/>
    <property type="match status" value="1"/>
</dbReference>
<dbReference type="GO" id="GO:0006508">
    <property type="term" value="P:proteolysis"/>
    <property type="evidence" value="ECO:0007669"/>
    <property type="project" value="InterPro"/>
</dbReference>
<keyword evidence="2" id="KW-1185">Reference proteome</keyword>
<dbReference type="PROSITE" id="PS51365">
    <property type="entry name" value="RENAL_DIPEPTIDASE_2"/>
    <property type="match status" value="1"/>
</dbReference>
<name>A0A2S7N1C1_9BACI</name>
<dbReference type="GO" id="GO:0070573">
    <property type="term" value="F:metallodipeptidase activity"/>
    <property type="evidence" value="ECO:0007669"/>
    <property type="project" value="InterPro"/>
</dbReference>
<sequence>MKIFDAHCDVLMKMLLEPNINFIDGPMLHVTKAGLTKAGVSVQMFAIYVPEAIHPSMRFEAALTMVELFFERIIKDAGLRFIRNKDDLTSLKKGEIGAILALEGCDCIEQDLLRLRTLLRLGVSSVGLTWNHANALADGALEERQGGLTRLGKEAVTLLDGAGCWCDVSHLSEAGFWDCLQLHKKVIASHSNCQSIVAHPRNLTDDQIKALIHHDGQIGITFVPDFLTKRTSAVIADVIHHLDHICSLGGKEHVGFGSDFDGIEQTVIGLDKVEAYENLVNELLKYYREEDVCGFLYENFASRF</sequence>
<dbReference type="PANTHER" id="PTHR10443:SF12">
    <property type="entry name" value="DIPEPTIDASE"/>
    <property type="match status" value="1"/>
</dbReference>
<dbReference type="SUPFAM" id="SSF51556">
    <property type="entry name" value="Metallo-dependent hydrolases"/>
    <property type="match status" value="1"/>
</dbReference>
<reference evidence="1 2" key="1">
    <citation type="submission" date="2017-12" db="EMBL/GenBank/DDBJ databases">
        <title>Taxonomic description and draft genome of Pradoshia cofamensis Gen. nov., sp. nov., a thermotolerant bacillale isolated from anterior gut of earthworm Eisenia fetida.</title>
        <authorList>
            <person name="Saha T."/>
            <person name="Chakraborty R."/>
        </authorList>
    </citation>
    <scope>NUCLEOTIDE SEQUENCE [LARGE SCALE GENOMIC DNA]</scope>
    <source>
        <strain evidence="1 2">EAG3</strain>
    </source>
</reference>
<evidence type="ECO:0000313" key="1">
    <source>
        <dbReference type="EMBL" id="PQD95797.1"/>
    </source>
</evidence>
<dbReference type="Pfam" id="PF01244">
    <property type="entry name" value="Peptidase_M19"/>
    <property type="match status" value="1"/>
</dbReference>
<protein>
    <submittedName>
        <fullName evidence="1">Diguanylate cyclase</fullName>
    </submittedName>
</protein>
<dbReference type="OrthoDB" id="9804920at2"/>
<dbReference type="EMBL" id="PKOZ01000003">
    <property type="protein sequence ID" value="PQD95797.1"/>
    <property type="molecule type" value="Genomic_DNA"/>
</dbReference>
<accession>A0A2S7N1C1</accession>